<gene>
    <name evidence="1" type="ORF">SAMN05444342_4205</name>
</gene>
<protein>
    <submittedName>
        <fullName evidence="1">Uncharacterized protein</fullName>
    </submittedName>
</protein>
<accession>A0A1M7BXB6</accession>
<organism evidence="1 2">
    <name type="scientific">Haladaptatus paucihalophilus DX253</name>
    <dbReference type="NCBI Taxonomy" id="797209"/>
    <lineage>
        <taxon>Archaea</taxon>
        <taxon>Methanobacteriati</taxon>
        <taxon>Methanobacteriota</taxon>
        <taxon>Stenosarchaea group</taxon>
        <taxon>Halobacteria</taxon>
        <taxon>Halobacteriales</taxon>
        <taxon>Haladaptataceae</taxon>
        <taxon>Haladaptatus</taxon>
    </lineage>
</organism>
<evidence type="ECO:0000313" key="1">
    <source>
        <dbReference type="EMBL" id="SHL59631.1"/>
    </source>
</evidence>
<name>A0A1M7BXB6_HALPU</name>
<keyword evidence="2" id="KW-1185">Reference proteome</keyword>
<proteinExistence type="predicted"/>
<dbReference type="EMBL" id="FRAN01000009">
    <property type="protein sequence ID" value="SHL59631.1"/>
    <property type="molecule type" value="Genomic_DNA"/>
</dbReference>
<evidence type="ECO:0000313" key="2">
    <source>
        <dbReference type="Proteomes" id="UP000184203"/>
    </source>
</evidence>
<dbReference type="Proteomes" id="UP000184203">
    <property type="component" value="Unassembled WGS sequence"/>
</dbReference>
<dbReference type="AlphaFoldDB" id="A0A1M7BXB6"/>
<sequence>MLEFKELVCLSILGIIPKSIKAVSTQYRIKDDGI</sequence>
<reference evidence="2" key="1">
    <citation type="submission" date="2016-11" db="EMBL/GenBank/DDBJ databases">
        <authorList>
            <person name="Varghese N."/>
            <person name="Submissions S."/>
        </authorList>
    </citation>
    <scope>NUCLEOTIDE SEQUENCE [LARGE SCALE GENOMIC DNA]</scope>
    <source>
        <strain evidence="2">DX253</strain>
    </source>
</reference>